<proteinExistence type="predicted"/>
<feature type="region of interest" description="Disordered" evidence="1">
    <location>
        <begin position="1"/>
        <end position="25"/>
    </location>
</feature>
<dbReference type="Pfam" id="PF05424">
    <property type="entry name" value="Duffy_binding"/>
    <property type="match status" value="1"/>
</dbReference>
<dbReference type="EMBL" id="KP879220">
    <property type="protein sequence ID" value="ALJ75539.1"/>
    <property type="molecule type" value="Genomic_DNA"/>
</dbReference>
<feature type="compositionally biased region" description="Polar residues" evidence="1">
    <location>
        <begin position="1"/>
        <end position="10"/>
    </location>
</feature>
<evidence type="ECO:0000259" key="2">
    <source>
        <dbReference type="Pfam" id="PF05424"/>
    </source>
</evidence>
<dbReference type="InterPro" id="IPR042202">
    <property type="entry name" value="Duffy-ag-bd_sf"/>
</dbReference>
<name>A0A0N7IKZ0_9APIC</name>
<protein>
    <submittedName>
        <fullName evidence="3">EMP1-like protein</fullName>
    </submittedName>
</protein>
<dbReference type="Gene3D" id="1.20.1310.20">
    <property type="entry name" value="Duffy-antigen binding domain"/>
    <property type="match status" value="1"/>
</dbReference>
<dbReference type="Gene3D" id="1.20.58.830">
    <property type="match status" value="1"/>
</dbReference>
<accession>A0A0N7IKZ0</accession>
<feature type="non-terminal residue" evidence="3">
    <location>
        <position position="1"/>
    </location>
</feature>
<dbReference type="SUPFAM" id="SSF140924">
    <property type="entry name" value="Duffy binding domain-like"/>
    <property type="match status" value="1"/>
</dbReference>
<feature type="compositionally biased region" description="Basic and acidic residues" evidence="1">
    <location>
        <begin position="13"/>
        <end position="23"/>
    </location>
</feature>
<sequence length="328" mass="37354">QKGFTSSIGKISSKLEGDPREGQYTRGGLQVHLKNNICNINVRHSNAKSESENPCQGKNPDRFVLGTTWKKDDKVNKNHHEVFLPPRREHMCTSNLEYLDTTSSQLTGANASNSLLGDVLLAAKYEADRIKDLYPDGHKKYNHPDVCRAVRNSFADLADIIRGTDLWEENTGEGKIQENLQAIFRKIKERIGDNNGKYTDTKKYLDFRKDWWAANRDQIWDVMMCSLRDYMAAPNIKIDQGVVTGMASVYCGYYDHAPPDDYIPQWLRWMTEWNESYCKQLKSHMSTFEYSCSKCKGGNGPNGQCTQGSGICERCTIMCNIYPPADFT</sequence>
<evidence type="ECO:0000313" key="3">
    <source>
        <dbReference type="EMBL" id="ALJ75539.1"/>
    </source>
</evidence>
<dbReference type="InterPro" id="IPR008602">
    <property type="entry name" value="Duffy-antigen-binding"/>
</dbReference>
<dbReference type="VEuPathDB" id="PlasmoDB:PGABG01_0029800"/>
<reference evidence="3" key="1">
    <citation type="journal article" date="2015" name="Nat. Commun.">
        <title>Ape parasite origins of human malaria virulence genes.</title>
        <authorList>
            <person name="Larremore D.B."/>
            <person name="Sundararaman S.A."/>
            <person name="Liu W."/>
            <person name="Proto W.R."/>
            <person name="Clauset A."/>
            <person name="Loy D.E."/>
            <person name="Speede S."/>
            <person name="Plenderleith L.J."/>
            <person name="Sharp P.M."/>
            <person name="Hahn B.H."/>
            <person name="Rayner J.C."/>
            <person name="Buckee C.O."/>
        </authorList>
    </citation>
    <scope>NUCLEOTIDE SEQUENCE</scope>
    <source>
        <strain evidence="3">SY75pte</strain>
    </source>
</reference>
<dbReference type="GO" id="GO:0046789">
    <property type="term" value="F:host cell surface receptor binding"/>
    <property type="evidence" value="ECO:0007669"/>
    <property type="project" value="InterPro"/>
</dbReference>
<organism evidence="3">
    <name type="scientific">Plasmodium gaboni</name>
    <dbReference type="NCBI Taxonomy" id="647221"/>
    <lineage>
        <taxon>Eukaryota</taxon>
        <taxon>Sar</taxon>
        <taxon>Alveolata</taxon>
        <taxon>Apicomplexa</taxon>
        <taxon>Aconoidasida</taxon>
        <taxon>Haemosporida</taxon>
        <taxon>Plasmodiidae</taxon>
        <taxon>Plasmodium</taxon>
        <taxon>Plasmodium (Laverania)</taxon>
    </lineage>
</organism>
<evidence type="ECO:0000256" key="1">
    <source>
        <dbReference type="SAM" id="MobiDB-lite"/>
    </source>
</evidence>
<dbReference type="AlphaFoldDB" id="A0A0N7IKZ0"/>
<dbReference type="GO" id="GO:0016020">
    <property type="term" value="C:membrane"/>
    <property type="evidence" value="ECO:0007669"/>
    <property type="project" value="InterPro"/>
</dbReference>
<feature type="domain" description="Duffy-antigen binding" evidence="2">
    <location>
        <begin position="82"/>
        <end position="268"/>
    </location>
</feature>